<dbReference type="PANTHER" id="PTHR47356:SF2">
    <property type="entry name" value="FAD-BINDING DOMAIN-CONTAINING PROTEIN-RELATED"/>
    <property type="match status" value="1"/>
</dbReference>
<dbReference type="SUPFAM" id="SSF51905">
    <property type="entry name" value="FAD/NAD(P)-binding domain"/>
    <property type="match status" value="1"/>
</dbReference>
<feature type="transmembrane region" description="Helical" evidence="6">
    <location>
        <begin position="693"/>
        <end position="711"/>
    </location>
</feature>
<comment type="cofactor">
    <cofactor evidence="1">
        <name>FAD</name>
        <dbReference type="ChEBI" id="CHEBI:57692"/>
    </cofactor>
</comment>
<feature type="transmembrane region" description="Helical" evidence="6">
    <location>
        <begin position="620"/>
        <end position="640"/>
    </location>
</feature>
<evidence type="ECO:0000256" key="3">
    <source>
        <dbReference type="ARBA" id="ARBA00022630"/>
    </source>
</evidence>
<dbReference type="PANTHER" id="PTHR47356">
    <property type="entry name" value="FAD-DEPENDENT MONOOXYGENASE ASQG-RELATED"/>
    <property type="match status" value="1"/>
</dbReference>
<protein>
    <recommendedName>
        <fullName evidence="7">FAD-binding domain-containing protein</fullName>
    </recommendedName>
</protein>
<dbReference type="InterPro" id="IPR002938">
    <property type="entry name" value="FAD-bd"/>
</dbReference>
<reference evidence="8" key="1">
    <citation type="journal article" date="2023" name="Mol. Phylogenet. Evol.">
        <title>Genome-scale phylogeny and comparative genomics of the fungal order Sordariales.</title>
        <authorList>
            <person name="Hensen N."/>
            <person name="Bonometti L."/>
            <person name="Westerberg I."/>
            <person name="Brannstrom I.O."/>
            <person name="Guillou S."/>
            <person name="Cros-Aarteil S."/>
            <person name="Calhoun S."/>
            <person name="Haridas S."/>
            <person name="Kuo A."/>
            <person name="Mondo S."/>
            <person name="Pangilinan J."/>
            <person name="Riley R."/>
            <person name="LaButti K."/>
            <person name="Andreopoulos B."/>
            <person name="Lipzen A."/>
            <person name="Chen C."/>
            <person name="Yan M."/>
            <person name="Daum C."/>
            <person name="Ng V."/>
            <person name="Clum A."/>
            <person name="Steindorff A."/>
            <person name="Ohm R.A."/>
            <person name="Martin F."/>
            <person name="Silar P."/>
            <person name="Natvig D.O."/>
            <person name="Lalanne C."/>
            <person name="Gautier V."/>
            <person name="Ament-Velasquez S.L."/>
            <person name="Kruys A."/>
            <person name="Hutchinson M.I."/>
            <person name="Powell A.J."/>
            <person name="Barry K."/>
            <person name="Miller A.N."/>
            <person name="Grigoriev I.V."/>
            <person name="Debuchy R."/>
            <person name="Gladieux P."/>
            <person name="Hiltunen Thoren M."/>
            <person name="Johannesson H."/>
        </authorList>
    </citation>
    <scope>NUCLEOTIDE SEQUENCE</scope>
    <source>
        <strain evidence="8">CBS 359.72</strain>
    </source>
</reference>
<feature type="domain" description="FAD-binding" evidence="7">
    <location>
        <begin position="295"/>
        <end position="386"/>
    </location>
</feature>
<proteinExistence type="inferred from homology"/>
<evidence type="ECO:0000259" key="7">
    <source>
        <dbReference type="Pfam" id="PF01494"/>
    </source>
</evidence>
<dbReference type="Pfam" id="PF01494">
    <property type="entry name" value="FAD_binding_3"/>
    <property type="match status" value="2"/>
</dbReference>
<dbReference type="Gene3D" id="3.50.50.60">
    <property type="entry name" value="FAD/NAD(P)-binding domain"/>
    <property type="match status" value="1"/>
</dbReference>
<comment type="caution">
    <text evidence="8">The sequence shown here is derived from an EMBL/GenBank/DDBJ whole genome shotgun (WGS) entry which is preliminary data.</text>
</comment>
<feature type="transmembrane region" description="Helical" evidence="6">
    <location>
        <begin position="579"/>
        <end position="600"/>
    </location>
</feature>
<dbReference type="Proteomes" id="UP001303647">
    <property type="component" value="Unassembled WGS sequence"/>
</dbReference>
<evidence type="ECO:0000313" key="8">
    <source>
        <dbReference type="EMBL" id="KAK4247280.1"/>
    </source>
</evidence>
<keyword evidence="6" id="KW-0472">Membrane</keyword>
<evidence type="ECO:0000256" key="1">
    <source>
        <dbReference type="ARBA" id="ARBA00001974"/>
    </source>
</evidence>
<evidence type="ECO:0000256" key="5">
    <source>
        <dbReference type="ARBA" id="ARBA00023002"/>
    </source>
</evidence>
<dbReference type="InterPro" id="IPR036188">
    <property type="entry name" value="FAD/NAD-bd_sf"/>
</dbReference>
<dbReference type="GO" id="GO:0004497">
    <property type="term" value="F:monooxygenase activity"/>
    <property type="evidence" value="ECO:0007669"/>
    <property type="project" value="InterPro"/>
</dbReference>
<name>A0AAN7HNB5_9PEZI</name>
<evidence type="ECO:0000313" key="9">
    <source>
        <dbReference type="Proteomes" id="UP001303647"/>
    </source>
</evidence>
<dbReference type="EMBL" id="MU857656">
    <property type="protein sequence ID" value="KAK4247280.1"/>
    <property type="molecule type" value="Genomic_DNA"/>
</dbReference>
<keyword evidence="3" id="KW-0285">Flavoprotein</keyword>
<dbReference type="AlphaFoldDB" id="A0AAN7HNB5"/>
<feature type="transmembrane region" description="Helical" evidence="6">
    <location>
        <begin position="774"/>
        <end position="797"/>
    </location>
</feature>
<accession>A0AAN7HNB5</accession>
<dbReference type="GO" id="GO:0071949">
    <property type="term" value="F:FAD binding"/>
    <property type="evidence" value="ECO:0007669"/>
    <property type="project" value="InterPro"/>
</dbReference>
<keyword evidence="6" id="KW-0812">Transmembrane</keyword>
<reference evidence="8" key="2">
    <citation type="submission" date="2023-05" db="EMBL/GenBank/DDBJ databases">
        <authorList>
            <consortium name="Lawrence Berkeley National Laboratory"/>
            <person name="Steindorff A."/>
            <person name="Hensen N."/>
            <person name="Bonometti L."/>
            <person name="Westerberg I."/>
            <person name="Brannstrom I.O."/>
            <person name="Guillou S."/>
            <person name="Cros-Aarteil S."/>
            <person name="Calhoun S."/>
            <person name="Haridas S."/>
            <person name="Kuo A."/>
            <person name="Mondo S."/>
            <person name="Pangilinan J."/>
            <person name="Riley R."/>
            <person name="Labutti K."/>
            <person name="Andreopoulos B."/>
            <person name="Lipzen A."/>
            <person name="Chen C."/>
            <person name="Yanf M."/>
            <person name="Daum C."/>
            <person name="Ng V."/>
            <person name="Clum A."/>
            <person name="Ohm R."/>
            <person name="Martin F."/>
            <person name="Silar P."/>
            <person name="Natvig D."/>
            <person name="Lalanne C."/>
            <person name="Gautier V."/>
            <person name="Ament-Velasquez S.L."/>
            <person name="Kruys A."/>
            <person name="Hutchinson M.I."/>
            <person name="Powell A.J."/>
            <person name="Barry K."/>
            <person name="Miller A.N."/>
            <person name="Grigoriev I.V."/>
            <person name="Debuchy R."/>
            <person name="Gladieux P."/>
            <person name="Thoren M.H."/>
            <person name="Johannesson H."/>
        </authorList>
    </citation>
    <scope>NUCLEOTIDE SEQUENCE</scope>
    <source>
        <strain evidence="8">CBS 359.72</strain>
    </source>
</reference>
<evidence type="ECO:0000256" key="6">
    <source>
        <dbReference type="SAM" id="Phobius"/>
    </source>
</evidence>
<evidence type="ECO:0000256" key="4">
    <source>
        <dbReference type="ARBA" id="ARBA00022827"/>
    </source>
</evidence>
<keyword evidence="4" id="KW-0274">FAD</keyword>
<organism evidence="8 9">
    <name type="scientific">Corynascus novoguineensis</name>
    <dbReference type="NCBI Taxonomy" id="1126955"/>
    <lineage>
        <taxon>Eukaryota</taxon>
        <taxon>Fungi</taxon>
        <taxon>Dikarya</taxon>
        <taxon>Ascomycota</taxon>
        <taxon>Pezizomycotina</taxon>
        <taxon>Sordariomycetes</taxon>
        <taxon>Sordariomycetidae</taxon>
        <taxon>Sordariales</taxon>
        <taxon>Chaetomiaceae</taxon>
        <taxon>Corynascus</taxon>
    </lineage>
</organism>
<gene>
    <name evidence="8" type="ORF">C7999DRAFT_32255</name>
</gene>
<keyword evidence="9" id="KW-1185">Reference proteome</keyword>
<feature type="domain" description="FAD-binding" evidence="7">
    <location>
        <begin position="9"/>
        <end position="174"/>
    </location>
</feature>
<keyword evidence="5" id="KW-0560">Oxidoreductase</keyword>
<comment type="similarity">
    <text evidence="2">Belongs to the paxM FAD-dependent monooxygenase family.</text>
</comment>
<dbReference type="PRINTS" id="PR00420">
    <property type="entry name" value="RNGMNOXGNASE"/>
</dbReference>
<keyword evidence="6" id="KW-1133">Transmembrane helix</keyword>
<evidence type="ECO:0000256" key="2">
    <source>
        <dbReference type="ARBA" id="ARBA00007992"/>
    </source>
</evidence>
<dbReference type="InterPro" id="IPR050562">
    <property type="entry name" value="FAD_mOase_fung"/>
</dbReference>
<feature type="transmembrane region" description="Helical" evidence="6">
    <location>
        <begin position="652"/>
        <end position="672"/>
    </location>
</feature>
<sequence>MSSIENDRLRVVIVGAGVAGLTLANALEQAGVDYVLLERRSEVAPQVGASIGIFPSAARILDQLGAWKGVSEAAAPLQVFNNRDQQGNHISIPDRSPLLLRARTGYSTAWGERQNLLRVLHDNIKDPSKVLVNKGLADIKHEADGVTAICEDGSSYSGHLLVGTDGVFSKTRSKMWELAESDHPELVRADRNCLISEYNCIFGIAQGVTSPLTQPGDVNTCYNVGRCALSITAEGGKMYWFAQERLPRTYRLGEVPRYTDDDARDFVARHANLIYAKGSNGQKLTLPNIWEKTTSFRLVAIEEAKFKLWHWGRIVCAGDSIHKATPNLGVGGNSAIESAAALANGIKRLADQWNTTGCRSTIQEIEAMLAEYQRSRKVRAEAVVDASAFLARSHNMQGWGRRLFVRFVLPHLTEFVPELMGNSIIGATKLDYLPLPMASLSGTKPFNPTQGEGLRESKLKRSIYALPLLGLAFTAAWVMDVSPAVEWAIALRDSGVFELPSGGSVPILRTFYHLPSFDDFVAMVNTFFFPAMYGTDPLSRRQTLSFLTDGVVLLTIWIFESARRANMLTPVQWPNFYAAIGQLLGIGVISPIYCFLHYVVSPIENFSALDQRLTNTRVSLAALPTVVLTYLLPFFALITWPDLAFRQALLFVWQLYPVWAAAALFVISKVFFKDTMLTDKVFRTQRDLPVMRMYVGGAAVLSAAVWWWTWLEYGLFDVFVPSGLPRSRDTLAGFTAEFLRWDETFGFGSHLVWLGYLFWDLQAAGMLREGWFKVAGLGLVSLLLVGPGATLGIGWLFREHILATRRHKNALTPESVGRLHGSAF</sequence>